<dbReference type="Proteomes" id="UP000790347">
    <property type="component" value="Unassembled WGS sequence"/>
</dbReference>
<feature type="compositionally biased region" description="Polar residues" evidence="1">
    <location>
        <begin position="50"/>
        <end position="67"/>
    </location>
</feature>
<comment type="caution">
    <text evidence="2">The sequence shown here is derived from an EMBL/GenBank/DDBJ whole genome shotgun (WGS) entry which is preliminary data.</text>
</comment>
<evidence type="ECO:0000313" key="2">
    <source>
        <dbReference type="EMBL" id="KAH9501855.1"/>
    </source>
</evidence>
<reference evidence="2" key="1">
    <citation type="submission" date="2013-05" db="EMBL/GenBank/DDBJ databases">
        <authorList>
            <person name="Yim A.K.Y."/>
            <person name="Chan T.F."/>
            <person name="Ji K.M."/>
            <person name="Liu X.Y."/>
            <person name="Zhou J.W."/>
            <person name="Li R.Q."/>
            <person name="Yang K.Y."/>
            <person name="Li J."/>
            <person name="Li M."/>
            <person name="Law P.T.W."/>
            <person name="Wu Y.L."/>
            <person name="Cai Z.L."/>
            <person name="Qin H."/>
            <person name="Bao Y."/>
            <person name="Leung R.K.K."/>
            <person name="Ng P.K.S."/>
            <person name="Zou J."/>
            <person name="Zhong X.J."/>
            <person name="Ran P.X."/>
            <person name="Zhong N.S."/>
            <person name="Liu Z.G."/>
            <person name="Tsui S.K.W."/>
        </authorList>
    </citation>
    <scope>NUCLEOTIDE SEQUENCE</scope>
    <source>
        <strain evidence="2">Derf</strain>
        <tissue evidence="2">Whole organism</tissue>
    </source>
</reference>
<name>A0A922HQ07_DERFA</name>
<evidence type="ECO:0000313" key="3">
    <source>
        <dbReference type="Proteomes" id="UP000790347"/>
    </source>
</evidence>
<evidence type="ECO:0000256" key="1">
    <source>
        <dbReference type="SAM" id="MobiDB-lite"/>
    </source>
</evidence>
<keyword evidence="3" id="KW-1185">Reference proteome</keyword>
<proteinExistence type="predicted"/>
<organism evidence="2 3">
    <name type="scientific">Dermatophagoides farinae</name>
    <name type="common">American house dust mite</name>
    <dbReference type="NCBI Taxonomy" id="6954"/>
    <lineage>
        <taxon>Eukaryota</taxon>
        <taxon>Metazoa</taxon>
        <taxon>Ecdysozoa</taxon>
        <taxon>Arthropoda</taxon>
        <taxon>Chelicerata</taxon>
        <taxon>Arachnida</taxon>
        <taxon>Acari</taxon>
        <taxon>Acariformes</taxon>
        <taxon>Sarcoptiformes</taxon>
        <taxon>Astigmata</taxon>
        <taxon>Psoroptidia</taxon>
        <taxon>Analgoidea</taxon>
        <taxon>Pyroglyphidae</taxon>
        <taxon>Dermatophagoidinae</taxon>
        <taxon>Dermatophagoides</taxon>
    </lineage>
</organism>
<protein>
    <submittedName>
        <fullName evidence="2">ATP synthase subunit s-like protein</fullName>
    </submittedName>
</protein>
<dbReference type="AlphaFoldDB" id="A0A922HQ07"/>
<dbReference type="SUPFAM" id="SSF52047">
    <property type="entry name" value="RNI-like"/>
    <property type="match status" value="1"/>
</dbReference>
<dbReference type="Gene3D" id="3.80.10.10">
    <property type="entry name" value="Ribonuclease Inhibitor"/>
    <property type="match status" value="1"/>
</dbReference>
<sequence>MLIRTNYLSSLIIRNIRHSYCRNLSNQIDNKLDCVQQKSDAEITTKNEKINSPSSSDTNTKIESSSTTDDHFDISLIPQAAKDNFVIQFNKHVPTYDQLFEYHIDKKLYNLNRYISESRFLSVDFKIKMQKKYDLSMAEFKHGLRNKIDRIETKQQTYSARRHGILGPDLATAHFILSRGGRVRFRHEPHRWVTSLKEIPPTFDKKYRLISVDGSELALIFEGLDNLILLNELEELNLANNRLDDWCCDKLARLFRNSKTLSYLNINDNKWISHRGIEALYKIPSLKTLVIRRTKAAEFPFIDLTAKRKPPVRPNPNRCCNDPDEPTPVRHDVINSKASIGGLYPVSSSTSSRAISLGLRPSLSIIPAHNSIV</sequence>
<gene>
    <name evidence="2" type="primary">ATP5SL</name>
    <name evidence="2" type="ORF">DERF_012664</name>
</gene>
<accession>A0A922HQ07</accession>
<dbReference type="EMBL" id="ASGP02000006">
    <property type="protein sequence ID" value="KAH9501855.1"/>
    <property type="molecule type" value="Genomic_DNA"/>
</dbReference>
<dbReference type="InterPro" id="IPR032675">
    <property type="entry name" value="LRR_dom_sf"/>
</dbReference>
<reference evidence="2" key="2">
    <citation type="journal article" date="2022" name="Res Sq">
        <title>Comparative Genomics Reveals Insights into the Divergent Evolution of Astigmatic Mites and Household Pest Adaptations.</title>
        <authorList>
            <person name="Xiong Q."/>
            <person name="Wan A.T.-Y."/>
            <person name="Liu X.-Y."/>
            <person name="Fung C.S.-H."/>
            <person name="Xiao X."/>
            <person name="Malainual N."/>
            <person name="Hou J."/>
            <person name="Wang L."/>
            <person name="Wang M."/>
            <person name="Yang K."/>
            <person name="Cui Y."/>
            <person name="Leung E."/>
            <person name="Nong W."/>
            <person name="Shin S.-K."/>
            <person name="Au S."/>
            <person name="Jeong K.Y."/>
            <person name="Chew F.T."/>
            <person name="Hui J."/>
            <person name="Leung T.F."/>
            <person name="Tungtrongchitr A."/>
            <person name="Zhong N."/>
            <person name="Liu Z."/>
            <person name="Tsui S."/>
        </authorList>
    </citation>
    <scope>NUCLEOTIDE SEQUENCE</scope>
    <source>
        <strain evidence="2">Derf</strain>
        <tissue evidence="2">Whole organism</tissue>
    </source>
</reference>
<feature type="region of interest" description="Disordered" evidence="1">
    <location>
        <begin position="47"/>
        <end position="67"/>
    </location>
</feature>